<name>A0A7Y7WM19_9PSED</name>
<gene>
    <name evidence="2" type="ORF">HX830_02125</name>
</gene>
<comment type="caution">
    <text evidence="2">The sequence shown here is derived from an EMBL/GenBank/DDBJ whole genome shotgun (WGS) entry which is preliminary data.</text>
</comment>
<feature type="coiled-coil region" evidence="1">
    <location>
        <begin position="44"/>
        <end position="85"/>
    </location>
</feature>
<sequence length="133" mass="13698">MINLNVSLIPPAFLLSSPEESGSAASRLSSDPLLDGDSGLNLLSDSLAANAKAAQDRVKKLRAQIEQLQQRLRKANAHLAATKSGHHPNAAAREAAVQPAKAQVAALGAALNGTSTALFMAEKLMAGMTDTSA</sequence>
<evidence type="ECO:0000313" key="2">
    <source>
        <dbReference type="EMBL" id="NWB83665.1"/>
    </source>
</evidence>
<dbReference type="EMBL" id="JACAQA010000002">
    <property type="protein sequence ID" value="NWB83665.1"/>
    <property type="molecule type" value="Genomic_DNA"/>
</dbReference>
<accession>A0A7Y7WM19</accession>
<dbReference type="AlphaFoldDB" id="A0A7Y7WM19"/>
<keyword evidence="1" id="KW-0175">Coiled coil</keyword>
<reference evidence="2 3" key="1">
    <citation type="submission" date="2020-04" db="EMBL/GenBank/DDBJ databases">
        <title>Molecular characterization of pseudomonads from Agaricus bisporus reveal novel blotch 2 pathogens in Western Europe.</title>
        <authorList>
            <person name="Taparia T."/>
            <person name="Krijger M."/>
            <person name="Haynes E."/>
            <person name="Elpinstone J.G."/>
            <person name="Noble R."/>
            <person name="Van Der Wolf J."/>
        </authorList>
    </citation>
    <scope>NUCLEOTIDE SEQUENCE [LARGE SCALE GENOMIC DNA]</scope>
    <source>
        <strain evidence="2 3">G9001</strain>
    </source>
</reference>
<dbReference type="Proteomes" id="UP000522864">
    <property type="component" value="Unassembled WGS sequence"/>
</dbReference>
<organism evidence="2 3">
    <name type="scientific">Pseudomonas gingeri</name>
    <dbReference type="NCBI Taxonomy" id="117681"/>
    <lineage>
        <taxon>Bacteria</taxon>
        <taxon>Pseudomonadati</taxon>
        <taxon>Pseudomonadota</taxon>
        <taxon>Gammaproteobacteria</taxon>
        <taxon>Pseudomonadales</taxon>
        <taxon>Pseudomonadaceae</taxon>
        <taxon>Pseudomonas</taxon>
    </lineage>
</organism>
<proteinExistence type="predicted"/>
<dbReference type="RefSeq" id="WP_177098824.1">
    <property type="nucleotide sequence ID" value="NZ_JACAQA010000002.1"/>
</dbReference>
<protein>
    <submittedName>
        <fullName evidence="2">Uncharacterized protein</fullName>
    </submittedName>
</protein>
<evidence type="ECO:0000256" key="1">
    <source>
        <dbReference type="SAM" id="Coils"/>
    </source>
</evidence>
<evidence type="ECO:0000313" key="3">
    <source>
        <dbReference type="Proteomes" id="UP000522864"/>
    </source>
</evidence>